<evidence type="ECO:0000313" key="2">
    <source>
        <dbReference type="EMBL" id="KAG0263978.1"/>
    </source>
</evidence>
<dbReference type="Proteomes" id="UP000726737">
    <property type="component" value="Unassembled WGS sequence"/>
</dbReference>
<comment type="caution">
    <text evidence="2">The sequence shown here is derived from an EMBL/GenBank/DDBJ whole genome shotgun (WGS) entry which is preliminary data.</text>
</comment>
<reference evidence="2" key="1">
    <citation type="journal article" date="2020" name="Fungal Divers.">
        <title>Resolving the Mortierellaceae phylogeny through synthesis of multi-gene phylogenetics and phylogenomics.</title>
        <authorList>
            <person name="Vandepol N."/>
            <person name="Liber J."/>
            <person name="Desiro A."/>
            <person name="Na H."/>
            <person name="Kennedy M."/>
            <person name="Barry K."/>
            <person name="Grigoriev I.V."/>
            <person name="Miller A.N."/>
            <person name="O'Donnell K."/>
            <person name="Stajich J.E."/>
            <person name="Bonito G."/>
        </authorList>
    </citation>
    <scope>NUCLEOTIDE SEQUENCE</scope>
    <source>
        <strain evidence="2">KOD948</strain>
    </source>
</reference>
<feature type="region of interest" description="Disordered" evidence="1">
    <location>
        <begin position="242"/>
        <end position="265"/>
    </location>
</feature>
<dbReference type="EMBL" id="JAAAJA010000060">
    <property type="protein sequence ID" value="KAG0263978.1"/>
    <property type="molecule type" value="Genomic_DNA"/>
</dbReference>
<organism evidence="2 3">
    <name type="scientific">Mortierella polycephala</name>
    <dbReference type="NCBI Taxonomy" id="41804"/>
    <lineage>
        <taxon>Eukaryota</taxon>
        <taxon>Fungi</taxon>
        <taxon>Fungi incertae sedis</taxon>
        <taxon>Mucoromycota</taxon>
        <taxon>Mortierellomycotina</taxon>
        <taxon>Mortierellomycetes</taxon>
        <taxon>Mortierellales</taxon>
        <taxon>Mortierellaceae</taxon>
        <taxon>Mortierella</taxon>
    </lineage>
</organism>
<evidence type="ECO:0000313" key="3">
    <source>
        <dbReference type="Proteomes" id="UP000726737"/>
    </source>
</evidence>
<keyword evidence="3" id="KW-1185">Reference proteome</keyword>
<sequence length="282" mass="31639">MIWNNNENKSQSTNEVFLSGLCSDDNYSRWIKTNAFNMKLRREMNHNIIIWTGSTYKRATSGQGLQAQADIIIAVFAHLDMGSIGHKIRIRTSRLMESATRTNSIGNHFFRALSSSEYPPPTIIVQFVEPCTDYGGALRNHEEFRVVAQSLNMPIVEVCSLMPVLNAMCCAIENPAELWKLAQIPVVRHLWRGMSLRSVDSAFARPVRTNDIAPMQQQQQALMQVQDVSSSLDMMARRRFGHTGLSQGSMPYQTLDRSSPSTVDDALRIDDSDLEVTGAKNG</sequence>
<dbReference type="AlphaFoldDB" id="A0A9P6QEV6"/>
<gene>
    <name evidence="2" type="ORF">BG011_007699</name>
</gene>
<accession>A0A9P6QEV6</accession>
<evidence type="ECO:0000256" key="1">
    <source>
        <dbReference type="SAM" id="MobiDB-lite"/>
    </source>
</evidence>
<feature type="compositionally biased region" description="Polar residues" evidence="1">
    <location>
        <begin position="244"/>
        <end position="262"/>
    </location>
</feature>
<dbReference type="OrthoDB" id="2449264at2759"/>
<proteinExistence type="predicted"/>
<name>A0A9P6QEV6_9FUNG</name>
<protein>
    <submittedName>
        <fullName evidence="2">Uncharacterized protein</fullName>
    </submittedName>
</protein>